<dbReference type="PROSITE" id="PS50983">
    <property type="entry name" value="FE_B12_PBP"/>
    <property type="match status" value="1"/>
</dbReference>
<dbReference type="CDD" id="cd01144">
    <property type="entry name" value="BtuF"/>
    <property type="match status" value="1"/>
</dbReference>
<reference evidence="4" key="1">
    <citation type="journal article" date="2019" name="Int. J. Syst. Evol. Microbiol.">
        <title>The Global Catalogue of Microorganisms (GCM) 10K type strain sequencing project: providing services to taxonomists for standard genome sequencing and annotation.</title>
        <authorList>
            <consortium name="The Broad Institute Genomics Platform"/>
            <consortium name="The Broad Institute Genome Sequencing Center for Infectious Disease"/>
            <person name="Wu L."/>
            <person name="Ma J."/>
        </authorList>
    </citation>
    <scope>NUCLEOTIDE SEQUENCE [LARGE SCALE GENOMIC DNA]</scope>
    <source>
        <strain evidence="4">JCM 17759</strain>
    </source>
</reference>
<dbReference type="NCBIfam" id="NF038402">
    <property type="entry name" value="TroA_like"/>
    <property type="match status" value="1"/>
</dbReference>
<dbReference type="PANTHER" id="PTHR30535">
    <property type="entry name" value="VITAMIN B12-BINDING PROTEIN"/>
    <property type="match status" value="1"/>
</dbReference>
<feature type="domain" description="Fe/B12 periplasmic-binding" evidence="2">
    <location>
        <begin position="54"/>
        <end position="309"/>
    </location>
</feature>
<comment type="caution">
    <text evidence="3">The sequence shown here is derived from an EMBL/GenBank/DDBJ whole genome shotgun (WGS) entry which is preliminary data.</text>
</comment>
<keyword evidence="1" id="KW-0732">Signal</keyword>
<dbReference type="InterPro" id="IPR002491">
    <property type="entry name" value="ABC_transptr_periplasmic_BD"/>
</dbReference>
<dbReference type="RefSeq" id="WP_345327961.1">
    <property type="nucleotide sequence ID" value="NZ_BAABGA010000120.1"/>
</dbReference>
<dbReference type="PANTHER" id="PTHR30535:SF34">
    <property type="entry name" value="MOLYBDATE-BINDING PROTEIN MOLA"/>
    <property type="match status" value="1"/>
</dbReference>
<dbReference type="SUPFAM" id="SSF53807">
    <property type="entry name" value="Helical backbone' metal receptor"/>
    <property type="match status" value="1"/>
</dbReference>
<accession>A0ABP8NRJ8</accession>
<keyword evidence="4" id="KW-1185">Reference proteome</keyword>
<dbReference type="Proteomes" id="UP001500840">
    <property type="component" value="Unassembled WGS sequence"/>
</dbReference>
<dbReference type="Pfam" id="PF01497">
    <property type="entry name" value="Peripla_BP_2"/>
    <property type="match status" value="1"/>
</dbReference>
<dbReference type="Gene3D" id="3.40.50.1980">
    <property type="entry name" value="Nitrogenase molybdenum iron protein domain"/>
    <property type="match status" value="2"/>
</dbReference>
<gene>
    <name evidence="3" type="ORF">GCM10023156_66650</name>
</gene>
<evidence type="ECO:0000259" key="2">
    <source>
        <dbReference type="PROSITE" id="PS50983"/>
    </source>
</evidence>
<name>A0ABP8NRJ8_9BACT</name>
<evidence type="ECO:0000313" key="3">
    <source>
        <dbReference type="EMBL" id="GAA4471677.1"/>
    </source>
</evidence>
<evidence type="ECO:0000256" key="1">
    <source>
        <dbReference type="ARBA" id="ARBA00022729"/>
    </source>
</evidence>
<sequence length="318" mass="34843">MTQNMIVLSLLVAVLGCHDHFPQTPTPPTPPTAASVVVVDRLDRELRFEAIPRRIVSLSPSTTELLFAIGAGPQVVGATKHCNYPDAAAEVPRVGAGTLESISRETILSLQPDLVLCKWDTHQPLVDPLTRLGISVIAIGPENLQALFQEARLLGKVLGRESEADALVDSMTMRLDHLTSLVEQIAPRERRSVFYEVWDDPLMTAGPNSFIGELLTLGGMQNIFADTSVRYPKVSGEVVVHRNPEVILAPSTHADQVSVQQLLSRQGWSEITAIREQQVFLIDGDQVSRCGPRLIDALEQMITAVYPDQMVMMKGSNL</sequence>
<evidence type="ECO:0000313" key="4">
    <source>
        <dbReference type="Proteomes" id="UP001500840"/>
    </source>
</evidence>
<dbReference type="InterPro" id="IPR054828">
    <property type="entry name" value="Vit_B12_bind_prot"/>
</dbReference>
<protein>
    <submittedName>
        <fullName evidence="3">ABC transporter substrate-binding protein</fullName>
    </submittedName>
</protein>
<dbReference type="EMBL" id="BAABGA010000120">
    <property type="protein sequence ID" value="GAA4471677.1"/>
    <property type="molecule type" value="Genomic_DNA"/>
</dbReference>
<organism evidence="3 4">
    <name type="scientific">Novipirellula rosea</name>
    <dbReference type="NCBI Taxonomy" id="1031540"/>
    <lineage>
        <taxon>Bacteria</taxon>
        <taxon>Pseudomonadati</taxon>
        <taxon>Planctomycetota</taxon>
        <taxon>Planctomycetia</taxon>
        <taxon>Pirellulales</taxon>
        <taxon>Pirellulaceae</taxon>
        <taxon>Novipirellula</taxon>
    </lineage>
</organism>
<dbReference type="InterPro" id="IPR050902">
    <property type="entry name" value="ABC_Transporter_SBP"/>
</dbReference>
<proteinExistence type="predicted"/>